<dbReference type="Pfam" id="PF08282">
    <property type="entry name" value="Hydrolase_3"/>
    <property type="match status" value="2"/>
</dbReference>
<evidence type="ECO:0000313" key="5">
    <source>
        <dbReference type="Proteomes" id="UP000624703"/>
    </source>
</evidence>
<proteinExistence type="predicted"/>
<dbReference type="EMBL" id="JAENIM010000037">
    <property type="protein sequence ID" value="MBK1790986.1"/>
    <property type="molecule type" value="Genomic_DNA"/>
</dbReference>
<dbReference type="GO" id="GO:0050531">
    <property type="term" value="F:mannosyl-3-phosphoglycerate phosphatase activity"/>
    <property type="evidence" value="ECO:0007669"/>
    <property type="project" value="InterPro"/>
</dbReference>
<dbReference type="PANTHER" id="PTHR10000">
    <property type="entry name" value="PHOSPHOSERINE PHOSPHATASE"/>
    <property type="match status" value="1"/>
</dbReference>
<dbReference type="GO" id="GO:0051479">
    <property type="term" value="P:mannosylglycerate biosynthetic process"/>
    <property type="evidence" value="ECO:0007669"/>
    <property type="project" value="InterPro"/>
</dbReference>
<dbReference type="SFLD" id="SFLDS00003">
    <property type="entry name" value="Haloacid_Dehalogenase"/>
    <property type="match status" value="1"/>
</dbReference>
<organism evidence="4 5">
    <name type="scientific">Persicirhabdus sediminis</name>
    <dbReference type="NCBI Taxonomy" id="454144"/>
    <lineage>
        <taxon>Bacteria</taxon>
        <taxon>Pseudomonadati</taxon>
        <taxon>Verrucomicrobiota</taxon>
        <taxon>Verrucomicrobiia</taxon>
        <taxon>Verrucomicrobiales</taxon>
        <taxon>Verrucomicrobiaceae</taxon>
        <taxon>Persicirhabdus</taxon>
    </lineage>
</organism>
<keyword evidence="3" id="KW-0460">Magnesium</keyword>
<dbReference type="InterPro" id="IPR023214">
    <property type="entry name" value="HAD_sf"/>
</dbReference>
<dbReference type="SFLD" id="SFLDG01142">
    <property type="entry name" value="C2.B.2:_Mannosyl-3-phosphoglyc"/>
    <property type="match status" value="1"/>
</dbReference>
<dbReference type="PANTHER" id="PTHR10000:SF8">
    <property type="entry name" value="HAD SUPERFAMILY HYDROLASE-LIKE, TYPE 3"/>
    <property type="match status" value="1"/>
</dbReference>
<dbReference type="Gene3D" id="3.40.50.1000">
    <property type="entry name" value="HAD superfamily/HAD-like"/>
    <property type="match status" value="1"/>
</dbReference>
<dbReference type="InterPro" id="IPR036412">
    <property type="entry name" value="HAD-like_sf"/>
</dbReference>
<dbReference type="SFLD" id="SFLDG01140">
    <property type="entry name" value="C2.B:_Phosphomannomutase_and_P"/>
    <property type="match status" value="1"/>
</dbReference>
<dbReference type="InterPro" id="IPR006379">
    <property type="entry name" value="HAD-SF_hydro_IIB"/>
</dbReference>
<dbReference type="GO" id="GO:0000287">
    <property type="term" value="F:magnesium ion binding"/>
    <property type="evidence" value="ECO:0007669"/>
    <property type="project" value="TreeGrafter"/>
</dbReference>
<accession>A0A8J7MD54</accession>
<keyword evidence="2 4" id="KW-0378">Hydrolase</keyword>
<dbReference type="Gene3D" id="3.30.980.20">
    <property type="entry name" value="Putative mannosyl-3-phosphoglycerate phosphatase, domain 2"/>
    <property type="match status" value="1"/>
</dbReference>
<dbReference type="GO" id="GO:0005829">
    <property type="term" value="C:cytosol"/>
    <property type="evidence" value="ECO:0007669"/>
    <property type="project" value="TreeGrafter"/>
</dbReference>
<protein>
    <submittedName>
        <fullName evidence="4">HAD-IIB family hydrolase</fullName>
    </submittedName>
</protein>
<dbReference type="NCBIfam" id="TIGR01486">
    <property type="entry name" value="HAD-SF-IIB-MPGP"/>
    <property type="match status" value="1"/>
</dbReference>
<dbReference type="SUPFAM" id="SSF56784">
    <property type="entry name" value="HAD-like"/>
    <property type="match status" value="1"/>
</dbReference>
<dbReference type="InterPro" id="IPR006381">
    <property type="entry name" value="HAD-SF-IIB-MPGP"/>
</dbReference>
<gene>
    <name evidence="4" type="ORF">JIN82_07430</name>
</gene>
<reference evidence="4" key="1">
    <citation type="submission" date="2021-01" db="EMBL/GenBank/DDBJ databases">
        <title>Modified the classification status of verrucomicrobia.</title>
        <authorList>
            <person name="Feng X."/>
        </authorList>
    </citation>
    <scope>NUCLEOTIDE SEQUENCE</scope>
    <source>
        <strain evidence="4">_KCTC 22039</strain>
    </source>
</reference>
<keyword evidence="1" id="KW-0479">Metal-binding</keyword>
<keyword evidence="5" id="KW-1185">Reference proteome</keyword>
<dbReference type="AlphaFoldDB" id="A0A8J7MD54"/>
<evidence type="ECO:0000256" key="1">
    <source>
        <dbReference type="ARBA" id="ARBA00022723"/>
    </source>
</evidence>
<sequence>MHNRFLIFSDLDGTLLHHDTYDWSPAAPMISEIKKQGHILVLNSSKTLAEMIQLADDMQLTYPLVIENGAAIAIPTSFSTSPPAGLRCSDTVGEYRLYPMGTPRKELLPILAEMRSEGYQFEGFADWSDQQIAEATGLPLDRARLAGQRFGTEPLLWRGDEASFQSFKAELESRNLRVLKGGRFSHISGKFDKADGLAALLNHAKQDDSSSNWKTIALGDSQNDQAMLNAADIAVVLPNHSGDTIQVDNDCLYTPSKPSSEGWNDALAQILLT</sequence>
<evidence type="ECO:0000313" key="4">
    <source>
        <dbReference type="EMBL" id="MBK1790986.1"/>
    </source>
</evidence>
<dbReference type="Proteomes" id="UP000624703">
    <property type="component" value="Unassembled WGS sequence"/>
</dbReference>
<dbReference type="NCBIfam" id="TIGR01484">
    <property type="entry name" value="HAD-SF-IIB"/>
    <property type="match status" value="1"/>
</dbReference>
<evidence type="ECO:0000256" key="3">
    <source>
        <dbReference type="ARBA" id="ARBA00022842"/>
    </source>
</evidence>
<name>A0A8J7MD54_9BACT</name>
<comment type="caution">
    <text evidence="4">The sequence shown here is derived from an EMBL/GenBank/DDBJ whole genome shotgun (WGS) entry which is preliminary data.</text>
</comment>
<evidence type="ECO:0000256" key="2">
    <source>
        <dbReference type="ARBA" id="ARBA00022801"/>
    </source>
</evidence>